<feature type="transmembrane region" description="Helical" evidence="13">
    <location>
        <begin position="134"/>
        <end position="156"/>
    </location>
</feature>
<dbReference type="InterPro" id="IPR048279">
    <property type="entry name" value="MdtK-like"/>
</dbReference>
<dbReference type="GO" id="GO:0006811">
    <property type="term" value="P:monoatomic ion transport"/>
    <property type="evidence" value="ECO:0007669"/>
    <property type="project" value="UniProtKB-KW"/>
</dbReference>
<name>A0A3E3IB63_9FIRM</name>
<dbReference type="PANTHER" id="PTHR43298:SF2">
    <property type="entry name" value="FMN_FAD EXPORTER YEEO-RELATED"/>
    <property type="match status" value="1"/>
</dbReference>
<dbReference type="Pfam" id="PF01554">
    <property type="entry name" value="MatE"/>
    <property type="match status" value="2"/>
</dbReference>
<evidence type="ECO:0000256" key="12">
    <source>
        <dbReference type="ARBA" id="ARBA00031636"/>
    </source>
</evidence>
<evidence type="ECO:0000256" key="3">
    <source>
        <dbReference type="ARBA" id="ARBA00010199"/>
    </source>
</evidence>
<evidence type="ECO:0000256" key="4">
    <source>
        <dbReference type="ARBA" id="ARBA00020268"/>
    </source>
</evidence>
<dbReference type="CDD" id="cd13138">
    <property type="entry name" value="MATE_yoeA_like"/>
    <property type="match status" value="1"/>
</dbReference>
<dbReference type="PIRSF" id="PIRSF006603">
    <property type="entry name" value="DinF"/>
    <property type="match status" value="1"/>
</dbReference>
<dbReference type="GeneID" id="97986156"/>
<accession>A0A3E3IB63</accession>
<gene>
    <name evidence="14" type="ORF">DXC51_04455</name>
</gene>
<dbReference type="InterPro" id="IPR002528">
    <property type="entry name" value="MATE_fam"/>
</dbReference>
<dbReference type="RefSeq" id="WP_117543886.1">
    <property type="nucleotide sequence ID" value="NZ_CANNOQ010000122.1"/>
</dbReference>
<protein>
    <recommendedName>
        <fullName evidence="4">Probable multidrug resistance protein NorM</fullName>
    </recommendedName>
    <alternativeName>
        <fullName evidence="12">Multidrug-efflux transporter</fullName>
    </alternativeName>
</protein>
<dbReference type="AlphaFoldDB" id="A0A3E3IB63"/>
<dbReference type="GO" id="GO:0042910">
    <property type="term" value="F:xenobiotic transmembrane transporter activity"/>
    <property type="evidence" value="ECO:0007669"/>
    <property type="project" value="InterPro"/>
</dbReference>
<comment type="function">
    <text evidence="1">Multidrug efflux pump.</text>
</comment>
<dbReference type="PANTHER" id="PTHR43298">
    <property type="entry name" value="MULTIDRUG RESISTANCE PROTEIN NORM-RELATED"/>
    <property type="match status" value="1"/>
</dbReference>
<feature type="transmembrane region" description="Helical" evidence="13">
    <location>
        <begin position="319"/>
        <end position="340"/>
    </location>
</feature>
<comment type="caution">
    <text evidence="14">The sequence shown here is derived from an EMBL/GenBank/DDBJ whole genome shotgun (WGS) entry which is preliminary data.</text>
</comment>
<keyword evidence="8 13" id="KW-0812">Transmembrane</keyword>
<organism evidence="14 15">
    <name type="scientific">Eisenbergiella massiliensis</name>
    <dbReference type="NCBI Taxonomy" id="1720294"/>
    <lineage>
        <taxon>Bacteria</taxon>
        <taxon>Bacillati</taxon>
        <taxon>Bacillota</taxon>
        <taxon>Clostridia</taxon>
        <taxon>Lachnospirales</taxon>
        <taxon>Lachnospiraceae</taxon>
        <taxon>Eisenbergiella</taxon>
    </lineage>
</organism>
<keyword evidence="9 13" id="KW-1133">Transmembrane helix</keyword>
<dbReference type="GO" id="GO:0015297">
    <property type="term" value="F:antiporter activity"/>
    <property type="evidence" value="ECO:0007669"/>
    <property type="project" value="UniProtKB-KW"/>
</dbReference>
<keyword evidence="5" id="KW-0813">Transport</keyword>
<comment type="similarity">
    <text evidence="3">Belongs to the multi antimicrobial extrusion (MATE) (TC 2.A.66.1) family.</text>
</comment>
<evidence type="ECO:0000256" key="7">
    <source>
        <dbReference type="ARBA" id="ARBA00022475"/>
    </source>
</evidence>
<dbReference type="Proteomes" id="UP000260812">
    <property type="component" value="Unassembled WGS sequence"/>
</dbReference>
<evidence type="ECO:0000256" key="1">
    <source>
        <dbReference type="ARBA" id="ARBA00003408"/>
    </source>
</evidence>
<evidence type="ECO:0000256" key="11">
    <source>
        <dbReference type="ARBA" id="ARBA00023136"/>
    </source>
</evidence>
<feature type="transmembrane region" description="Helical" evidence="13">
    <location>
        <begin position="93"/>
        <end position="114"/>
    </location>
</feature>
<feature type="transmembrane region" description="Helical" evidence="13">
    <location>
        <begin position="393"/>
        <end position="412"/>
    </location>
</feature>
<reference evidence="14" key="1">
    <citation type="submission" date="2018-08" db="EMBL/GenBank/DDBJ databases">
        <title>A genome reference for cultivated species of the human gut microbiota.</title>
        <authorList>
            <person name="Zou Y."/>
            <person name="Xue W."/>
            <person name="Luo G."/>
        </authorList>
    </citation>
    <scope>NUCLEOTIDE SEQUENCE [LARGE SCALE GENOMIC DNA]</scope>
    <source>
        <strain evidence="14">TF05-5AC</strain>
    </source>
</reference>
<dbReference type="EMBL" id="QVLV01000002">
    <property type="protein sequence ID" value="RGE64319.1"/>
    <property type="molecule type" value="Genomic_DNA"/>
</dbReference>
<comment type="subcellular location">
    <subcellularLocation>
        <location evidence="2">Cell membrane</location>
        <topology evidence="2">Multi-pass membrane protein</topology>
    </subcellularLocation>
</comment>
<evidence type="ECO:0000256" key="6">
    <source>
        <dbReference type="ARBA" id="ARBA00022449"/>
    </source>
</evidence>
<evidence type="ECO:0000256" key="10">
    <source>
        <dbReference type="ARBA" id="ARBA00023065"/>
    </source>
</evidence>
<dbReference type="NCBIfam" id="TIGR00797">
    <property type="entry name" value="matE"/>
    <property type="match status" value="1"/>
</dbReference>
<feature type="transmembrane region" description="Helical" evidence="13">
    <location>
        <begin position="55"/>
        <end position="81"/>
    </location>
</feature>
<feature type="transmembrane region" description="Helical" evidence="13">
    <location>
        <begin position="168"/>
        <end position="189"/>
    </location>
</feature>
<dbReference type="GO" id="GO:0005886">
    <property type="term" value="C:plasma membrane"/>
    <property type="evidence" value="ECO:0007669"/>
    <property type="project" value="UniProtKB-SubCell"/>
</dbReference>
<evidence type="ECO:0000256" key="2">
    <source>
        <dbReference type="ARBA" id="ARBA00004651"/>
    </source>
</evidence>
<keyword evidence="6" id="KW-0050">Antiport</keyword>
<evidence type="ECO:0000256" key="8">
    <source>
        <dbReference type="ARBA" id="ARBA00022692"/>
    </source>
</evidence>
<keyword evidence="11 13" id="KW-0472">Membrane</keyword>
<proteinExistence type="inferred from homology"/>
<evidence type="ECO:0000313" key="15">
    <source>
        <dbReference type="Proteomes" id="UP000260812"/>
    </source>
</evidence>
<sequence>MAASDMTKGSIMGHLVRYSIPLILGNLFQLAYNAVDSMIAGRFIGKEALAALGTAGPVMNIIILGISGICMGAGVLMSGFFGAGSLEELKKELSTTLLFGLYFTIGVAVCGLFLARPLLVLLQVPEGVLDRACIYLKIIILGSPFTYFYNALAAALKSVGDSRTPVRFLIFASLLNAALDLVFIGLLGFGIVCSAVTTVVAEGVSAALTWYHIRKAVPMLSPDKKTFRIDRRLLKTTLRYGSVTALQQACQPVGKLLIQGAVNPLGVDVIAAFQAVNRVDDFAFTPEQSISHGITTFTAQNLGSRQDEERKRERVGAGLRTGLLLEFLYWIFIFLLVYLGRVPVMKAFVTGQGSTGVVEAGSRYLGTMAFFYLLPAFTNGLQGFFRGRGKMGITLAGTFIQTSLRVVVTYLTAPVLGIYGVTIACAVGWTAMLLFEVPCLFFFRDRTVKQKK</sequence>
<feature type="transmembrane region" description="Helical" evidence="13">
    <location>
        <begin position="360"/>
        <end position="381"/>
    </location>
</feature>
<evidence type="ECO:0000313" key="14">
    <source>
        <dbReference type="EMBL" id="RGE64319.1"/>
    </source>
</evidence>
<keyword evidence="15" id="KW-1185">Reference proteome</keyword>
<feature type="transmembrane region" description="Helical" evidence="13">
    <location>
        <begin position="418"/>
        <end position="443"/>
    </location>
</feature>
<evidence type="ECO:0000256" key="9">
    <source>
        <dbReference type="ARBA" id="ARBA00022989"/>
    </source>
</evidence>
<evidence type="ECO:0000256" key="13">
    <source>
        <dbReference type="SAM" id="Phobius"/>
    </source>
</evidence>
<keyword evidence="10" id="KW-0406">Ion transport</keyword>
<keyword evidence="7" id="KW-1003">Cell membrane</keyword>
<dbReference type="InterPro" id="IPR050222">
    <property type="entry name" value="MATE_MdtK"/>
</dbReference>
<evidence type="ECO:0000256" key="5">
    <source>
        <dbReference type="ARBA" id="ARBA00022448"/>
    </source>
</evidence>